<evidence type="ECO:0000256" key="5">
    <source>
        <dbReference type="ARBA" id="ARBA00015611"/>
    </source>
</evidence>
<dbReference type="Gene3D" id="2.60.40.1730">
    <property type="entry name" value="tricorn interacting facor f3 domain"/>
    <property type="match status" value="1"/>
</dbReference>
<reference evidence="16 17" key="1">
    <citation type="journal article" date="2012" name="J. Bacteriol.">
        <title>Draft genome of Streptomyces tsukubaensis NRRL 18488, the producer of the clinically important immunosuppressant tacrolimus (FK506).</title>
        <authorList>
            <person name="Barreiro C."/>
            <person name="Prieto C."/>
            <person name="Sola-Landa A."/>
            <person name="Solera E."/>
            <person name="Martinez-Castro M."/>
            <person name="Perez-Redondo R."/>
            <person name="Garcia-Estrada C."/>
            <person name="Aparicio J.F."/>
            <person name="Fernandez-Martinez L.T."/>
            <person name="Santos-Aberturas J."/>
            <person name="Salehi-Najafabadi Z."/>
            <person name="Rodriguez-Garcia A."/>
            <person name="Tauch A."/>
            <person name="Martin J.F."/>
        </authorList>
    </citation>
    <scope>NUCLEOTIDE SEQUENCE [LARGE SCALE GENOMIC DNA]</scope>
    <source>
        <strain evidence="17">DSM 42081 / NBRC 108919 / NRRL 18488 / 9993</strain>
    </source>
</reference>
<dbReference type="CDD" id="cd09603">
    <property type="entry name" value="M1_APN_like"/>
    <property type="match status" value="1"/>
</dbReference>
<dbReference type="SUPFAM" id="SSF63737">
    <property type="entry name" value="Leukotriene A4 hydrolase N-terminal domain"/>
    <property type="match status" value="1"/>
</dbReference>
<evidence type="ECO:0000256" key="12">
    <source>
        <dbReference type="ARBA" id="ARBA00031533"/>
    </source>
</evidence>
<organism evidence="16 17">
    <name type="scientific">Streptomyces tsukubensis (strain DSM 42081 / NBRC 108919 / NRRL 18488 / 9993)</name>
    <dbReference type="NCBI Taxonomy" id="1114943"/>
    <lineage>
        <taxon>Bacteria</taxon>
        <taxon>Bacillati</taxon>
        <taxon>Actinomycetota</taxon>
        <taxon>Actinomycetes</taxon>
        <taxon>Kitasatosporales</taxon>
        <taxon>Streptomycetaceae</taxon>
        <taxon>Streptomyces</taxon>
    </lineage>
</organism>
<comment type="cofactor">
    <cofactor evidence="2">
        <name>Zn(2+)</name>
        <dbReference type="ChEBI" id="CHEBI:29105"/>
    </cofactor>
</comment>
<feature type="region of interest" description="Disordered" evidence="13">
    <location>
        <begin position="1"/>
        <end position="35"/>
    </location>
</feature>
<dbReference type="InterPro" id="IPR001930">
    <property type="entry name" value="Peptidase_M1"/>
</dbReference>
<dbReference type="PRINTS" id="PR00756">
    <property type="entry name" value="ALADIPTASE"/>
</dbReference>
<dbReference type="GO" id="GO:0008270">
    <property type="term" value="F:zinc ion binding"/>
    <property type="evidence" value="ECO:0007669"/>
    <property type="project" value="InterPro"/>
</dbReference>
<dbReference type="InterPro" id="IPR050344">
    <property type="entry name" value="Peptidase_M1_aminopeptidases"/>
</dbReference>
<evidence type="ECO:0000259" key="15">
    <source>
        <dbReference type="Pfam" id="PF17900"/>
    </source>
</evidence>
<accession>A0A7G3UCT1</accession>
<dbReference type="EC" id="3.4.11.2" evidence="4"/>
<keyword evidence="8" id="KW-0378">Hydrolase</keyword>
<dbReference type="InterPro" id="IPR014782">
    <property type="entry name" value="Peptidase_M1_dom"/>
</dbReference>
<gene>
    <name evidence="16" type="ORF">STSU_014110</name>
</gene>
<evidence type="ECO:0000256" key="11">
    <source>
        <dbReference type="ARBA" id="ARBA00029811"/>
    </source>
</evidence>
<evidence type="ECO:0000256" key="8">
    <source>
        <dbReference type="ARBA" id="ARBA00022801"/>
    </source>
</evidence>
<dbReference type="Proteomes" id="UP000005940">
    <property type="component" value="Chromosome"/>
</dbReference>
<keyword evidence="9" id="KW-0862">Zinc</keyword>
<protein>
    <recommendedName>
        <fullName evidence="5">Aminopeptidase N</fullName>
        <ecNumber evidence="4">3.4.11.2</ecNumber>
    </recommendedName>
    <alternativeName>
        <fullName evidence="11">Alanine aminopeptidase</fullName>
    </alternativeName>
    <alternativeName>
        <fullName evidence="12">Lysyl aminopeptidase</fullName>
    </alternativeName>
</protein>
<evidence type="ECO:0000256" key="9">
    <source>
        <dbReference type="ARBA" id="ARBA00022833"/>
    </source>
</evidence>
<evidence type="ECO:0000256" key="7">
    <source>
        <dbReference type="ARBA" id="ARBA00022723"/>
    </source>
</evidence>
<keyword evidence="6" id="KW-0645">Protease</keyword>
<evidence type="ECO:0000256" key="1">
    <source>
        <dbReference type="ARBA" id="ARBA00000098"/>
    </source>
</evidence>
<dbReference type="InterPro" id="IPR042097">
    <property type="entry name" value="Aminopeptidase_N-like_N_sf"/>
</dbReference>
<dbReference type="GO" id="GO:0006508">
    <property type="term" value="P:proteolysis"/>
    <property type="evidence" value="ECO:0007669"/>
    <property type="project" value="UniProtKB-KW"/>
</dbReference>
<dbReference type="EMBL" id="CP029159">
    <property type="protein sequence ID" value="QKM68146.1"/>
    <property type="molecule type" value="Genomic_DNA"/>
</dbReference>
<name>A0A7G3UCT1_STRT9</name>
<dbReference type="GO" id="GO:0008237">
    <property type="term" value="F:metallopeptidase activity"/>
    <property type="evidence" value="ECO:0007669"/>
    <property type="project" value="UniProtKB-KW"/>
</dbReference>
<evidence type="ECO:0000256" key="13">
    <source>
        <dbReference type="SAM" id="MobiDB-lite"/>
    </source>
</evidence>
<dbReference type="Pfam" id="PF17900">
    <property type="entry name" value="Peptidase_M1_N"/>
    <property type="match status" value="1"/>
</dbReference>
<comment type="catalytic activity">
    <reaction evidence="1">
        <text>Release of an N-terminal amino acid, Xaa-|-Yaa- from a peptide, amide or arylamide. Xaa is preferably Ala, but may be most amino acids including Pro (slow action). When a terminal hydrophobic residue is followed by a prolyl residue, the two may be released as an intact Xaa-Pro dipeptide.</text>
        <dbReference type="EC" id="3.4.11.2"/>
    </reaction>
</comment>
<keyword evidence="10" id="KW-0482">Metalloprotease</keyword>
<evidence type="ECO:0000256" key="2">
    <source>
        <dbReference type="ARBA" id="ARBA00001947"/>
    </source>
</evidence>
<evidence type="ECO:0000259" key="14">
    <source>
        <dbReference type="Pfam" id="PF01433"/>
    </source>
</evidence>
<dbReference type="Gene3D" id="1.10.390.10">
    <property type="entry name" value="Neutral Protease Domain 2"/>
    <property type="match status" value="1"/>
</dbReference>
<dbReference type="GO" id="GO:0016285">
    <property type="term" value="F:alanyl aminopeptidase activity"/>
    <property type="evidence" value="ECO:0007669"/>
    <property type="project" value="UniProtKB-EC"/>
</dbReference>
<proteinExistence type="inferred from homology"/>
<dbReference type="Pfam" id="PF01433">
    <property type="entry name" value="Peptidase_M1"/>
    <property type="match status" value="1"/>
</dbReference>
<evidence type="ECO:0000256" key="10">
    <source>
        <dbReference type="ARBA" id="ARBA00023049"/>
    </source>
</evidence>
<dbReference type="InterPro" id="IPR045357">
    <property type="entry name" value="Aminopeptidase_N-like_N"/>
</dbReference>
<keyword evidence="7" id="KW-0479">Metal-binding</keyword>
<feature type="compositionally biased region" description="Pro residues" evidence="13">
    <location>
        <begin position="465"/>
        <end position="475"/>
    </location>
</feature>
<evidence type="ECO:0000313" key="17">
    <source>
        <dbReference type="Proteomes" id="UP000005940"/>
    </source>
</evidence>
<feature type="region of interest" description="Disordered" evidence="13">
    <location>
        <begin position="459"/>
        <end position="486"/>
    </location>
</feature>
<sequence>MTGSLPGGPRPAAPCTAAVPSAPTEGPGVSDSYLPHHGDDGYRVTAYDLDLEYIPHTGRLAGRAGITAVACRNLPVLALDLGPFKIHKVLVDGRRPARWSHRAGKLRITPDRPLPAGTAFTAEVRYQGVPQPVRTREWGELGWEQLDEGALVASQPHGAPSWFPCNDRPDDKAAYRIAMTAPTPYTVVANGRLTSRTSGSSTTRWVYEQTAPMATYLATVQIGPYERVPVPGSDVHRVPQSAAVPRPLLTRFAHDFARQHRMIALFEDRFGPYPFDEYTVVVTADDLDVPVEAEGLAVFGANHVDGARGSERLIAHELAHQWFGNSLTVADWRHIWLNEGFAKYAEWLWSEASGGPSAAVMAARSRAVIARLPQDLRLADPGLRRLFDDRVYERGALTLHALRTVVGDTAFTALLREWTAVHRHGLVTTEGFIALAERHAGPGVLDGLFREWLYEKRLPELPSTGPEPGPVPDPARPSRSRVQPTG</sequence>
<evidence type="ECO:0000256" key="4">
    <source>
        <dbReference type="ARBA" id="ARBA00012564"/>
    </source>
</evidence>
<dbReference type="AlphaFoldDB" id="A0A7G3UCT1"/>
<dbReference type="InterPro" id="IPR027268">
    <property type="entry name" value="Peptidase_M4/M1_CTD_sf"/>
</dbReference>
<evidence type="ECO:0000313" key="16">
    <source>
        <dbReference type="EMBL" id="QKM68146.1"/>
    </source>
</evidence>
<dbReference type="SUPFAM" id="SSF55486">
    <property type="entry name" value="Metalloproteases ('zincins'), catalytic domain"/>
    <property type="match status" value="1"/>
</dbReference>
<keyword evidence="17" id="KW-1185">Reference proteome</keyword>
<feature type="domain" description="Peptidase M1 membrane alanine aminopeptidase" evidence="14">
    <location>
        <begin position="259"/>
        <end position="439"/>
    </location>
</feature>
<evidence type="ECO:0000256" key="6">
    <source>
        <dbReference type="ARBA" id="ARBA00022670"/>
    </source>
</evidence>
<evidence type="ECO:0000256" key="3">
    <source>
        <dbReference type="ARBA" id="ARBA00010136"/>
    </source>
</evidence>
<dbReference type="PANTHER" id="PTHR11533">
    <property type="entry name" value="PROTEASE M1 ZINC METALLOPROTEASE"/>
    <property type="match status" value="1"/>
</dbReference>
<comment type="similarity">
    <text evidence="3">Belongs to the peptidase M1 family.</text>
</comment>
<feature type="domain" description="Aminopeptidase N-like N-terminal" evidence="15">
    <location>
        <begin position="47"/>
        <end position="217"/>
    </location>
</feature>